<evidence type="ECO:0000256" key="3">
    <source>
        <dbReference type="ARBA" id="ARBA00023082"/>
    </source>
</evidence>
<comment type="caution">
    <text evidence="8">The sequence shown here is derived from an EMBL/GenBank/DDBJ whole genome shotgun (WGS) entry which is preliminary data.</text>
</comment>
<dbReference type="Pfam" id="PF04542">
    <property type="entry name" value="Sigma70_r2"/>
    <property type="match status" value="1"/>
</dbReference>
<name>A0ABP8CYZ2_9ACTN</name>
<dbReference type="InterPro" id="IPR014284">
    <property type="entry name" value="RNA_pol_sigma-70_dom"/>
</dbReference>
<evidence type="ECO:0000256" key="5">
    <source>
        <dbReference type="ARBA" id="ARBA00023163"/>
    </source>
</evidence>
<accession>A0ABP8CYZ2</accession>
<dbReference type="PANTHER" id="PTHR43133">
    <property type="entry name" value="RNA POLYMERASE ECF-TYPE SIGMA FACTO"/>
    <property type="match status" value="1"/>
</dbReference>
<sequence>MGTSRAASYTDAPDSSLIAWSRAGDTRAFDALARRHERSVHLMCLRFAGDPDEARDLLQEVLVKVWRSLERFDGRSALQTWMYRIVVNTAIDFSRSRRRIPVPAGEDLPAPVGRSPEHAVTSADSVRRALAMLPEEFRVTVILADCMQCTYDEIAELSDVPVGTVKSRLARARAALRDLLNAMDAA</sequence>
<evidence type="ECO:0000256" key="1">
    <source>
        <dbReference type="ARBA" id="ARBA00010641"/>
    </source>
</evidence>
<feature type="domain" description="RNA polymerase sigma-70 region 2" evidence="6">
    <location>
        <begin position="32"/>
        <end position="99"/>
    </location>
</feature>
<dbReference type="InterPro" id="IPR013324">
    <property type="entry name" value="RNA_pol_sigma_r3/r4-like"/>
</dbReference>
<gene>
    <name evidence="8" type="primary">rpoE</name>
    <name evidence="8" type="ORF">GCM10022255_011070</name>
</gene>
<evidence type="ECO:0000259" key="7">
    <source>
        <dbReference type="Pfam" id="PF08281"/>
    </source>
</evidence>
<dbReference type="NCBIfam" id="TIGR02937">
    <property type="entry name" value="sigma70-ECF"/>
    <property type="match status" value="1"/>
</dbReference>
<dbReference type="InterPro" id="IPR039425">
    <property type="entry name" value="RNA_pol_sigma-70-like"/>
</dbReference>
<dbReference type="Gene3D" id="1.10.10.10">
    <property type="entry name" value="Winged helix-like DNA-binding domain superfamily/Winged helix DNA-binding domain"/>
    <property type="match status" value="1"/>
</dbReference>
<dbReference type="Gene3D" id="1.10.1740.10">
    <property type="match status" value="1"/>
</dbReference>
<keyword evidence="5" id="KW-0804">Transcription</keyword>
<proteinExistence type="inferred from homology"/>
<dbReference type="Pfam" id="PF08281">
    <property type="entry name" value="Sigma70_r4_2"/>
    <property type="match status" value="1"/>
</dbReference>
<reference evidence="9" key="1">
    <citation type="journal article" date="2019" name="Int. J. Syst. Evol. Microbiol.">
        <title>The Global Catalogue of Microorganisms (GCM) 10K type strain sequencing project: providing services to taxonomists for standard genome sequencing and annotation.</title>
        <authorList>
            <consortium name="The Broad Institute Genomics Platform"/>
            <consortium name="The Broad Institute Genome Sequencing Center for Infectious Disease"/>
            <person name="Wu L."/>
            <person name="Ma J."/>
        </authorList>
    </citation>
    <scope>NUCLEOTIDE SEQUENCE [LARGE SCALE GENOMIC DNA]</scope>
    <source>
        <strain evidence="9">JCM 17441</strain>
    </source>
</reference>
<organism evidence="8 9">
    <name type="scientific">Dactylosporangium darangshiense</name>
    <dbReference type="NCBI Taxonomy" id="579108"/>
    <lineage>
        <taxon>Bacteria</taxon>
        <taxon>Bacillati</taxon>
        <taxon>Actinomycetota</taxon>
        <taxon>Actinomycetes</taxon>
        <taxon>Micromonosporales</taxon>
        <taxon>Micromonosporaceae</taxon>
        <taxon>Dactylosporangium</taxon>
    </lineage>
</organism>
<dbReference type="SUPFAM" id="SSF88659">
    <property type="entry name" value="Sigma3 and sigma4 domains of RNA polymerase sigma factors"/>
    <property type="match status" value="1"/>
</dbReference>
<keyword evidence="4" id="KW-0238">DNA-binding</keyword>
<dbReference type="InterPro" id="IPR007627">
    <property type="entry name" value="RNA_pol_sigma70_r2"/>
</dbReference>
<dbReference type="Proteomes" id="UP001500620">
    <property type="component" value="Unassembled WGS sequence"/>
</dbReference>
<comment type="similarity">
    <text evidence="1">Belongs to the sigma-70 factor family. ECF subfamily.</text>
</comment>
<keyword evidence="9" id="KW-1185">Reference proteome</keyword>
<evidence type="ECO:0000256" key="2">
    <source>
        <dbReference type="ARBA" id="ARBA00023015"/>
    </source>
</evidence>
<protein>
    <submittedName>
        <fullName evidence="8">RNA polymerase sigma factor RpoE</fullName>
    </submittedName>
</protein>
<keyword evidence="3" id="KW-0731">Sigma factor</keyword>
<dbReference type="InterPro" id="IPR036388">
    <property type="entry name" value="WH-like_DNA-bd_sf"/>
</dbReference>
<evidence type="ECO:0000313" key="9">
    <source>
        <dbReference type="Proteomes" id="UP001500620"/>
    </source>
</evidence>
<feature type="domain" description="RNA polymerase sigma factor 70 region 4 type 2" evidence="7">
    <location>
        <begin position="125"/>
        <end position="176"/>
    </location>
</feature>
<dbReference type="PANTHER" id="PTHR43133:SF8">
    <property type="entry name" value="RNA POLYMERASE SIGMA FACTOR HI_1459-RELATED"/>
    <property type="match status" value="1"/>
</dbReference>
<evidence type="ECO:0000256" key="4">
    <source>
        <dbReference type="ARBA" id="ARBA00023125"/>
    </source>
</evidence>
<dbReference type="RefSeq" id="WP_345121893.1">
    <property type="nucleotide sequence ID" value="NZ_BAABAT010000002.1"/>
</dbReference>
<keyword evidence="2" id="KW-0805">Transcription regulation</keyword>
<dbReference type="InterPro" id="IPR013325">
    <property type="entry name" value="RNA_pol_sigma_r2"/>
</dbReference>
<dbReference type="InterPro" id="IPR013249">
    <property type="entry name" value="RNA_pol_sigma70_r4_t2"/>
</dbReference>
<evidence type="ECO:0000313" key="8">
    <source>
        <dbReference type="EMBL" id="GAA4245110.1"/>
    </source>
</evidence>
<dbReference type="EMBL" id="BAABAT010000002">
    <property type="protein sequence ID" value="GAA4245110.1"/>
    <property type="molecule type" value="Genomic_DNA"/>
</dbReference>
<evidence type="ECO:0000259" key="6">
    <source>
        <dbReference type="Pfam" id="PF04542"/>
    </source>
</evidence>
<dbReference type="SUPFAM" id="SSF88946">
    <property type="entry name" value="Sigma2 domain of RNA polymerase sigma factors"/>
    <property type="match status" value="1"/>
</dbReference>